<evidence type="ECO:0000256" key="8">
    <source>
        <dbReference type="ARBA" id="ARBA00022833"/>
    </source>
</evidence>
<evidence type="ECO:0000256" key="4">
    <source>
        <dbReference type="ARBA" id="ARBA00010951"/>
    </source>
</evidence>
<dbReference type="PROSITE" id="PS00117">
    <property type="entry name" value="GAL_P_UDP_TRANSF_I"/>
    <property type="match status" value="1"/>
</dbReference>
<dbReference type="CDD" id="cd00608">
    <property type="entry name" value="GalT"/>
    <property type="match status" value="1"/>
</dbReference>
<dbReference type="Pfam" id="PF02744">
    <property type="entry name" value="GalP_UDP_tr_C"/>
    <property type="match status" value="1"/>
</dbReference>
<dbReference type="PIRSF" id="PIRSF000808">
    <property type="entry name" value="GalT"/>
    <property type="match status" value="1"/>
</dbReference>
<dbReference type="InterPro" id="IPR005849">
    <property type="entry name" value="GalP_Utransf_N"/>
</dbReference>
<dbReference type="EMBL" id="JAODUP010000300">
    <property type="protein sequence ID" value="KAK2153343.1"/>
    <property type="molecule type" value="Genomic_DNA"/>
</dbReference>
<feature type="active site" description="Tele-UMP-histidine intermediate" evidence="11">
    <location>
        <position position="167"/>
    </location>
</feature>
<dbReference type="GO" id="GO:0005737">
    <property type="term" value="C:cytoplasm"/>
    <property type="evidence" value="ECO:0007669"/>
    <property type="project" value="TreeGrafter"/>
</dbReference>
<comment type="caution">
    <text evidence="16">The sequence shown here is derived from an EMBL/GenBank/DDBJ whole genome shotgun (WGS) entry which is preliminary data.</text>
</comment>
<gene>
    <name evidence="16" type="ORF">LSH36_300g04080</name>
</gene>
<evidence type="ECO:0000313" key="17">
    <source>
        <dbReference type="Proteomes" id="UP001208570"/>
    </source>
</evidence>
<accession>A0AAD9JIT3</accession>
<dbReference type="PANTHER" id="PTHR11943:SF1">
    <property type="entry name" value="GALACTOSE-1-PHOSPHATE URIDYLYLTRANSFERASE"/>
    <property type="match status" value="1"/>
</dbReference>
<feature type="compositionally biased region" description="Basic and acidic residues" evidence="13">
    <location>
        <begin position="42"/>
        <end position="52"/>
    </location>
</feature>
<organism evidence="16 17">
    <name type="scientific">Paralvinella palmiformis</name>
    <dbReference type="NCBI Taxonomy" id="53620"/>
    <lineage>
        <taxon>Eukaryota</taxon>
        <taxon>Metazoa</taxon>
        <taxon>Spiralia</taxon>
        <taxon>Lophotrochozoa</taxon>
        <taxon>Annelida</taxon>
        <taxon>Polychaeta</taxon>
        <taxon>Sedentaria</taxon>
        <taxon>Canalipalpata</taxon>
        <taxon>Terebellida</taxon>
        <taxon>Terebelliformia</taxon>
        <taxon>Alvinellidae</taxon>
        <taxon>Paralvinella</taxon>
    </lineage>
</organism>
<keyword evidence="9 12" id="KW-0299">Galactose metabolism</keyword>
<name>A0AAD9JIT3_9ANNE</name>
<evidence type="ECO:0000256" key="7">
    <source>
        <dbReference type="ARBA" id="ARBA00022723"/>
    </source>
</evidence>
<feature type="domain" description="Galactose-1-phosphate uridyl transferase C-terminal" evidence="15">
    <location>
        <begin position="185"/>
        <end position="349"/>
    </location>
</feature>
<feature type="domain" description="Galactose-1-phosphate uridyl transferase N-terminal" evidence="14">
    <location>
        <begin position="8"/>
        <end position="177"/>
    </location>
</feature>
<dbReference type="GO" id="GO:0008270">
    <property type="term" value="F:zinc ion binding"/>
    <property type="evidence" value="ECO:0007669"/>
    <property type="project" value="InterPro"/>
</dbReference>
<evidence type="ECO:0000256" key="13">
    <source>
        <dbReference type="SAM" id="MobiDB-lite"/>
    </source>
</evidence>
<keyword evidence="10 12" id="KW-0119">Carbohydrate metabolism</keyword>
<sequence length="357" mass="41977">MCNAVLLSDHQHRRYNPLRDEWVLVSPHRMKRPWKGQVERSIEEDIPRHDPDNPLCPGVTRPNGKVNPLYEDTYLFDNDFPAVLPEAPNPGEPDHELLRTEPARGICKVMCFHPWSDMTLPLMSNEEIRAVVDKWAQINEDVGKEYPWVQLFENRGAMMGCSNPHPHCQMWATSYLPNEPALKEHTQRQYYNKHKQPLLVDYVKLEQQKQERIVIDNDTWVCVVPYWAVWPYETMLIPKRHVLRLQDLNHKERDGLADVMKRLLTRYDNMFQVSFPYSMGWHGAPTGRYLLEDMDHWQLHALYYPPLLRSATVRKFMVGYEMLAEPQRDLTPEQAAETLRGLSDVHYKNNKQVAAQS</sequence>
<dbReference type="SUPFAM" id="SSF54197">
    <property type="entry name" value="HIT-like"/>
    <property type="match status" value="2"/>
</dbReference>
<dbReference type="NCBIfam" id="NF008724">
    <property type="entry name" value="PRK11720.1"/>
    <property type="match status" value="1"/>
</dbReference>
<dbReference type="Proteomes" id="UP001208570">
    <property type="component" value="Unassembled WGS sequence"/>
</dbReference>
<dbReference type="NCBIfam" id="TIGR00209">
    <property type="entry name" value="galT_1"/>
    <property type="match status" value="1"/>
</dbReference>
<keyword evidence="6 12" id="KW-0548">Nucleotidyltransferase</keyword>
<comment type="pathway">
    <text evidence="3 12">Carbohydrate metabolism; galactose metabolism.</text>
</comment>
<evidence type="ECO:0000256" key="3">
    <source>
        <dbReference type="ARBA" id="ARBA00004947"/>
    </source>
</evidence>
<evidence type="ECO:0000256" key="6">
    <source>
        <dbReference type="ARBA" id="ARBA00022695"/>
    </source>
</evidence>
<dbReference type="InterPro" id="IPR019779">
    <property type="entry name" value="GalP_UDPtransf1_His-AS"/>
</dbReference>
<evidence type="ECO:0000256" key="12">
    <source>
        <dbReference type="RuleBase" id="RU000506"/>
    </source>
</evidence>
<reference evidence="16" key="1">
    <citation type="journal article" date="2023" name="Mol. Biol. Evol.">
        <title>Third-Generation Sequencing Reveals the Adaptive Role of the Epigenome in Three Deep-Sea Polychaetes.</title>
        <authorList>
            <person name="Perez M."/>
            <person name="Aroh O."/>
            <person name="Sun Y."/>
            <person name="Lan Y."/>
            <person name="Juniper S.K."/>
            <person name="Young C.R."/>
            <person name="Angers B."/>
            <person name="Qian P.Y."/>
        </authorList>
    </citation>
    <scope>NUCLEOTIDE SEQUENCE</scope>
    <source>
        <strain evidence="16">P08H-3</strain>
    </source>
</reference>
<dbReference type="PANTHER" id="PTHR11943">
    <property type="entry name" value="GALACTOSE-1-PHOSPHATE URIDYLYLTRANSFERASE"/>
    <property type="match status" value="1"/>
</dbReference>
<dbReference type="FunFam" id="3.30.428.10:FF:000002">
    <property type="entry name" value="Galactose-1-phosphate uridylyltransferase"/>
    <property type="match status" value="1"/>
</dbReference>
<dbReference type="InterPro" id="IPR036265">
    <property type="entry name" value="HIT-like_sf"/>
</dbReference>
<evidence type="ECO:0000256" key="11">
    <source>
        <dbReference type="PIRSR" id="PIRSR000808-1"/>
    </source>
</evidence>
<keyword evidence="8" id="KW-0862">Zinc</keyword>
<comment type="similarity">
    <text evidence="4 12">Belongs to the galactose-1-phosphate uridylyltransferase type 1 family.</text>
</comment>
<protein>
    <recommendedName>
        <fullName evidence="12">Galactose-1-phosphate uridylyltransferase</fullName>
        <ecNumber evidence="12">2.7.7.12</ecNumber>
    </recommendedName>
</protein>
<dbReference type="GO" id="GO:0033499">
    <property type="term" value="P:galactose catabolic process via UDP-galactose, Leloir pathway"/>
    <property type="evidence" value="ECO:0007669"/>
    <property type="project" value="TreeGrafter"/>
</dbReference>
<dbReference type="FunFam" id="3.30.428.10:FF:000001">
    <property type="entry name" value="Galactose-1-phosphate uridylyltransferase"/>
    <property type="match status" value="1"/>
</dbReference>
<evidence type="ECO:0000259" key="14">
    <source>
        <dbReference type="Pfam" id="PF01087"/>
    </source>
</evidence>
<comment type="cofactor">
    <cofactor evidence="2">
        <name>Zn(2+)</name>
        <dbReference type="ChEBI" id="CHEBI:29105"/>
    </cofactor>
</comment>
<evidence type="ECO:0000259" key="15">
    <source>
        <dbReference type="Pfam" id="PF02744"/>
    </source>
</evidence>
<evidence type="ECO:0000256" key="9">
    <source>
        <dbReference type="ARBA" id="ARBA00023144"/>
    </source>
</evidence>
<keyword evidence="5 12" id="KW-0808">Transferase</keyword>
<evidence type="ECO:0000256" key="2">
    <source>
        <dbReference type="ARBA" id="ARBA00001947"/>
    </source>
</evidence>
<keyword evidence="7 12" id="KW-0479">Metal-binding</keyword>
<dbReference type="EC" id="2.7.7.12" evidence="12"/>
<dbReference type="AlphaFoldDB" id="A0AAD9JIT3"/>
<feature type="region of interest" description="Disordered" evidence="13">
    <location>
        <begin position="42"/>
        <end position="62"/>
    </location>
</feature>
<dbReference type="Pfam" id="PF01087">
    <property type="entry name" value="GalP_UDP_transf"/>
    <property type="match status" value="1"/>
</dbReference>
<proteinExistence type="inferred from homology"/>
<evidence type="ECO:0000256" key="10">
    <source>
        <dbReference type="ARBA" id="ARBA00023277"/>
    </source>
</evidence>
<comment type="catalytic activity">
    <reaction evidence="1 12">
        <text>alpha-D-galactose 1-phosphate + UDP-alpha-D-glucose = alpha-D-glucose 1-phosphate + UDP-alpha-D-galactose</text>
        <dbReference type="Rhea" id="RHEA:13989"/>
        <dbReference type="ChEBI" id="CHEBI:58336"/>
        <dbReference type="ChEBI" id="CHEBI:58601"/>
        <dbReference type="ChEBI" id="CHEBI:58885"/>
        <dbReference type="ChEBI" id="CHEBI:66914"/>
        <dbReference type="EC" id="2.7.7.12"/>
    </reaction>
</comment>
<dbReference type="GO" id="GO:0008108">
    <property type="term" value="F:UDP-glucose:hexose-1-phosphate uridylyltransferase activity"/>
    <property type="evidence" value="ECO:0007669"/>
    <property type="project" value="UniProtKB-EC"/>
</dbReference>
<evidence type="ECO:0000256" key="1">
    <source>
        <dbReference type="ARBA" id="ARBA00001107"/>
    </source>
</evidence>
<dbReference type="InterPro" id="IPR001937">
    <property type="entry name" value="GalP_UDPtransf1"/>
</dbReference>
<evidence type="ECO:0000313" key="16">
    <source>
        <dbReference type="EMBL" id="KAK2153343.1"/>
    </source>
</evidence>
<dbReference type="Gene3D" id="3.30.428.10">
    <property type="entry name" value="HIT-like"/>
    <property type="match status" value="2"/>
</dbReference>
<dbReference type="InterPro" id="IPR005850">
    <property type="entry name" value="GalP_Utransf_C"/>
</dbReference>
<keyword evidence="17" id="KW-1185">Reference proteome</keyword>
<evidence type="ECO:0000256" key="5">
    <source>
        <dbReference type="ARBA" id="ARBA00022679"/>
    </source>
</evidence>